<evidence type="ECO:0000256" key="2">
    <source>
        <dbReference type="ARBA" id="ARBA00007092"/>
    </source>
</evidence>
<comment type="similarity">
    <text evidence="2">Belongs to the DNA repair enzymes AP/ExoA family.</text>
</comment>
<proteinExistence type="inferred from homology"/>
<dbReference type="GO" id="GO:0008081">
    <property type="term" value="F:phosphoric diester hydrolase activity"/>
    <property type="evidence" value="ECO:0007669"/>
    <property type="project" value="TreeGrafter"/>
</dbReference>
<evidence type="ECO:0000256" key="5">
    <source>
        <dbReference type="ARBA" id="ARBA00022842"/>
    </source>
</evidence>
<dbReference type="Pfam" id="PF03372">
    <property type="entry name" value="Exo_endo_phos"/>
    <property type="match status" value="1"/>
</dbReference>
<dbReference type="EMBL" id="CM029049">
    <property type="protein sequence ID" value="KAG2575064.1"/>
    <property type="molecule type" value="Genomic_DNA"/>
</dbReference>
<keyword evidence="8" id="KW-1185">Reference proteome</keyword>
<dbReference type="GO" id="GO:0005634">
    <property type="term" value="C:nucleus"/>
    <property type="evidence" value="ECO:0007669"/>
    <property type="project" value="TreeGrafter"/>
</dbReference>
<evidence type="ECO:0000256" key="3">
    <source>
        <dbReference type="ARBA" id="ARBA00022723"/>
    </source>
</evidence>
<organism evidence="7 8">
    <name type="scientific">Panicum virgatum</name>
    <name type="common">Blackwell switchgrass</name>
    <dbReference type="NCBI Taxonomy" id="38727"/>
    <lineage>
        <taxon>Eukaryota</taxon>
        <taxon>Viridiplantae</taxon>
        <taxon>Streptophyta</taxon>
        <taxon>Embryophyta</taxon>
        <taxon>Tracheophyta</taxon>
        <taxon>Spermatophyta</taxon>
        <taxon>Magnoliopsida</taxon>
        <taxon>Liliopsida</taxon>
        <taxon>Poales</taxon>
        <taxon>Poaceae</taxon>
        <taxon>PACMAD clade</taxon>
        <taxon>Panicoideae</taxon>
        <taxon>Panicodae</taxon>
        <taxon>Paniceae</taxon>
        <taxon>Panicinae</taxon>
        <taxon>Panicum</taxon>
        <taxon>Panicum sect. Hiantes</taxon>
    </lineage>
</organism>
<evidence type="ECO:0000256" key="4">
    <source>
        <dbReference type="ARBA" id="ARBA00022801"/>
    </source>
</evidence>
<comment type="caution">
    <text evidence="7">The sequence shown here is derived from an EMBL/GenBank/DDBJ whole genome shotgun (WGS) entry which is preliminary data.</text>
</comment>
<keyword evidence="5" id="KW-0460">Magnesium</keyword>
<comment type="cofactor">
    <cofactor evidence="1">
        <name>Mg(2+)</name>
        <dbReference type="ChEBI" id="CHEBI:18420"/>
    </cofactor>
</comment>
<dbReference type="GO" id="GO:0008311">
    <property type="term" value="F:double-stranded DNA 3'-5' DNA exonuclease activity"/>
    <property type="evidence" value="ECO:0007669"/>
    <property type="project" value="TreeGrafter"/>
</dbReference>
<accession>A0A8T0QPS8</accession>
<name>A0A8T0QPS8_PANVG</name>
<dbReference type="Proteomes" id="UP000823388">
    <property type="component" value="Chromosome 7K"/>
</dbReference>
<dbReference type="GO" id="GO:0046872">
    <property type="term" value="F:metal ion binding"/>
    <property type="evidence" value="ECO:0007669"/>
    <property type="project" value="UniProtKB-KW"/>
</dbReference>
<evidence type="ECO:0000256" key="1">
    <source>
        <dbReference type="ARBA" id="ARBA00001946"/>
    </source>
</evidence>
<gene>
    <name evidence="7" type="ORF">PVAP13_7KG406940</name>
</gene>
<dbReference type="Gene3D" id="3.60.10.10">
    <property type="entry name" value="Endonuclease/exonuclease/phosphatase"/>
    <property type="match status" value="1"/>
</dbReference>
<dbReference type="PANTHER" id="PTHR22748:SF19">
    <property type="entry name" value="ENDONUCLEASE_EXONUCLEASE_PHOSPHATASE DOMAIN-CONTAINING PROTEIN"/>
    <property type="match status" value="1"/>
</dbReference>
<evidence type="ECO:0000259" key="6">
    <source>
        <dbReference type="Pfam" id="PF03372"/>
    </source>
</evidence>
<protein>
    <recommendedName>
        <fullName evidence="6">Endonuclease/exonuclease/phosphatase domain-containing protein</fullName>
    </recommendedName>
</protein>
<evidence type="ECO:0000313" key="8">
    <source>
        <dbReference type="Proteomes" id="UP000823388"/>
    </source>
</evidence>
<dbReference type="GO" id="GO:0003906">
    <property type="term" value="F:DNA-(apurinic or apyrimidinic site) endonuclease activity"/>
    <property type="evidence" value="ECO:0007669"/>
    <property type="project" value="TreeGrafter"/>
</dbReference>
<keyword evidence="3" id="KW-0479">Metal-binding</keyword>
<dbReference type="PANTHER" id="PTHR22748">
    <property type="entry name" value="AP ENDONUCLEASE"/>
    <property type="match status" value="1"/>
</dbReference>
<sequence length="249" mass="28330">MNKQNCLILNWNVRGLNNSIRRRVVKDLVRDTKCTIAALQETKLDNFNVSVIRETLGEKFAANFAFLPAQGTRGGALIAVDEDYYTIQQSEFRCHSVTALLKSVRTEEEWWVTVVYGPQGDQEKLQFLQELKGWKDTVGEKWLVIGDFNLILNAADKSNSNLNRRLMGEFRSVVNDLELKELSLRGRKFTWSNDMTQTRIDRAFCSVDWDLMLPSSLLHAISSLVSDQPYSSSGRASSKEIEAFTSIPL</sequence>
<dbReference type="SUPFAM" id="SSF56219">
    <property type="entry name" value="DNase I-like"/>
    <property type="match status" value="1"/>
</dbReference>
<feature type="domain" description="Endonuclease/exonuclease/phosphatase" evidence="6">
    <location>
        <begin position="10"/>
        <end position="209"/>
    </location>
</feature>
<dbReference type="InterPro" id="IPR005135">
    <property type="entry name" value="Endo/exonuclease/phosphatase"/>
</dbReference>
<dbReference type="InterPro" id="IPR036691">
    <property type="entry name" value="Endo/exonu/phosph_ase_sf"/>
</dbReference>
<reference evidence="7" key="1">
    <citation type="submission" date="2020-05" db="EMBL/GenBank/DDBJ databases">
        <title>WGS assembly of Panicum virgatum.</title>
        <authorList>
            <person name="Lovell J.T."/>
            <person name="Jenkins J."/>
            <person name="Shu S."/>
            <person name="Juenger T.E."/>
            <person name="Schmutz J."/>
        </authorList>
    </citation>
    <scope>NUCLEOTIDE SEQUENCE</scope>
    <source>
        <strain evidence="7">AP13</strain>
    </source>
</reference>
<keyword evidence="4" id="KW-0378">Hydrolase</keyword>
<evidence type="ECO:0000313" key="7">
    <source>
        <dbReference type="EMBL" id="KAG2575064.1"/>
    </source>
</evidence>
<dbReference type="InterPro" id="IPR004808">
    <property type="entry name" value="AP_endonuc_1"/>
</dbReference>
<dbReference type="AlphaFoldDB" id="A0A8T0QPS8"/>
<dbReference type="GO" id="GO:0006284">
    <property type="term" value="P:base-excision repair"/>
    <property type="evidence" value="ECO:0007669"/>
    <property type="project" value="TreeGrafter"/>
</dbReference>